<dbReference type="EMBL" id="BMOI01000017">
    <property type="protein sequence ID" value="GGL11337.1"/>
    <property type="molecule type" value="Genomic_DNA"/>
</dbReference>
<evidence type="ECO:0000256" key="2">
    <source>
        <dbReference type="SAM" id="Phobius"/>
    </source>
</evidence>
<reference evidence="4 6" key="3">
    <citation type="submission" date="2021-01" db="EMBL/GenBank/DDBJ databases">
        <title>Sequencing the genomes of 1000 actinobacteria strains.</title>
        <authorList>
            <person name="Klenk H.-P."/>
        </authorList>
    </citation>
    <scope>NUCLEOTIDE SEQUENCE [LARGE SCALE GENOMIC DNA]</scope>
    <source>
        <strain evidence="4 6">DSM 20542</strain>
    </source>
</reference>
<name>A0A8H9GCF8_9MICO</name>
<feature type="region of interest" description="Disordered" evidence="1">
    <location>
        <begin position="123"/>
        <end position="150"/>
    </location>
</feature>
<evidence type="ECO:0000313" key="4">
    <source>
        <dbReference type="EMBL" id="MBM7803399.1"/>
    </source>
</evidence>
<keyword evidence="2" id="KW-0472">Membrane</keyword>
<protein>
    <submittedName>
        <fullName evidence="3">Uncharacterized protein</fullName>
    </submittedName>
</protein>
<dbReference type="Proteomes" id="UP000746584">
    <property type="component" value="Unassembled WGS sequence"/>
</dbReference>
<dbReference type="AlphaFoldDB" id="A0A8H9GCF8"/>
<dbReference type="EMBL" id="JAFBCG010000001">
    <property type="protein sequence ID" value="MBM7803399.1"/>
    <property type="molecule type" value="Genomic_DNA"/>
</dbReference>
<evidence type="ECO:0000313" key="6">
    <source>
        <dbReference type="Proteomes" id="UP000746584"/>
    </source>
</evidence>
<feature type="transmembrane region" description="Helical" evidence="2">
    <location>
        <begin position="12"/>
        <end position="35"/>
    </location>
</feature>
<keyword evidence="6" id="KW-1185">Reference proteome</keyword>
<evidence type="ECO:0000313" key="5">
    <source>
        <dbReference type="Proteomes" id="UP000648535"/>
    </source>
</evidence>
<keyword evidence="2" id="KW-1133">Transmembrane helix</keyword>
<reference evidence="3" key="2">
    <citation type="submission" date="2020-09" db="EMBL/GenBank/DDBJ databases">
        <authorList>
            <person name="Sun Q."/>
            <person name="Ohkuma M."/>
        </authorList>
    </citation>
    <scope>NUCLEOTIDE SEQUENCE</scope>
    <source>
        <strain evidence="3">JCM 1480</strain>
    </source>
</reference>
<feature type="transmembrane region" description="Helical" evidence="2">
    <location>
        <begin position="77"/>
        <end position="96"/>
    </location>
</feature>
<comment type="caution">
    <text evidence="3">The sequence shown here is derived from an EMBL/GenBank/DDBJ whole genome shotgun (WGS) entry which is preliminary data.</text>
</comment>
<organism evidence="3 5">
    <name type="scientific">Curtobacterium luteum</name>
    <dbReference type="NCBI Taxonomy" id="33881"/>
    <lineage>
        <taxon>Bacteria</taxon>
        <taxon>Bacillati</taxon>
        <taxon>Actinomycetota</taxon>
        <taxon>Actinomycetes</taxon>
        <taxon>Micrococcales</taxon>
        <taxon>Microbacteriaceae</taxon>
        <taxon>Curtobacterium</taxon>
    </lineage>
</organism>
<feature type="transmembrane region" description="Helical" evidence="2">
    <location>
        <begin position="47"/>
        <end position="65"/>
    </location>
</feature>
<proteinExistence type="predicted"/>
<dbReference type="Proteomes" id="UP000648535">
    <property type="component" value="Unassembled WGS sequence"/>
</dbReference>
<reference evidence="3" key="1">
    <citation type="journal article" date="2014" name="Int. J. Syst. Evol. Microbiol.">
        <title>Complete genome sequence of Corynebacterium casei LMG S-19264T (=DSM 44701T), isolated from a smear-ripened cheese.</title>
        <authorList>
            <consortium name="US DOE Joint Genome Institute (JGI-PGF)"/>
            <person name="Walter F."/>
            <person name="Albersmeier A."/>
            <person name="Kalinowski J."/>
            <person name="Ruckert C."/>
        </authorList>
    </citation>
    <scope>NUCLEOTIDE SEQUENCE</scope>
    <source>
        <strain evidence="3">JCM 1480</strain>
    </source>
</reference>
<accession>A0A8H9GCF8</accession>
<evidence type="ECO:0000313" key="3">
    <source>
        <dbReference type="EMBL" id="GGL11337.1"/>
    </source>
</evidence>
<dbReference type="RefSeq" id="WP_175327477.1">
    <property type="nucleotide sequence ID" value="NZ_BMOI01000017.1"/>
</dbReference>
<sequence>MTTGARRSRPALVTAAVVLWLVVCAVQLVGQALMIGRTAALYGPWSVVVYVVGFGLIGFVVFGAVRLARGSGRARFWLAVLAALGLLGAVVPPYGLTTAERVAAALAGVLPYLPPARAWFPPRPARAPKAQQPRVVGWDPDTGEPVRASE</sequence>
<evidence type="ECO:0000256" key="1">
    <source>
        <dbReference type="SAM" id="MobiDB-lite"/>
    </source>
</evidence>
<gene>
    <name evidence="3" type="ORF">GCM10009769_31780</name>
    <name evidence="4" type="ORF">JOE58_002650</name>
</gene>
<keyword evidence="2" id="KW-0812">Transmembrane</keyword>